<sequence length="120" mass="13453">MEDKDMPEKAHPGIGMLLIYWLSCTGGVYCYTGLLIDILKYDLKALPAYSDVKPDVRALPVYLDVILIVLSIVAIFILISALIVATAVFVNDLLQLYTKRQTVVLEDTRDKQEKSHAIQI</sequence>
<reference evidence="3" key="1">
    <citation type="submission" date="2016-06" db="EMBL/GenBank/DDBJ databases">
        <title>Parallel loss of symbiosis genes in relatives of nitrogen-fixing non-legume Parasponia.</title>
        <authorList>
            <person name="Van Velzen R."/>
            <person name="Holmer R."/>
            <person name="Bu F."/>
            <person name="Rutten L."/>
            <person name="Van Zeijl A."/>
            <person name="Liu W."/>
            <person name="Santuari L."/>
            <person name="Cao Q."/>
            <person name="Sharma T."/>
            <person name="Shen D."/>
            <person name="Roswanjaya Y."/>
            <person name="Wardhani T."/>
            <person name="Kalhor M.S."/>
            <person name="Jansen J."/>
            <person name="Van den Hoogen J."/>
            <person name="Gungor B."/>
            <person name="Hartog M."/>
            <person name="Hontelez J."/>
            <person name="Verver J."/>
            <person name="Yang W.-C."/>
            <person name="Schijlen E."/>
            <person name="Repin R."/>
            <person name="Schilthuizen M."/>
            <person name="Schranz E."/>
            <person name="Heidstra R."/>
            <person name="Miyata K."/>
            <person name="Fedorova E."/>
            <person name="Kohlen W."/>
            <person name="Bisseling T."/>
            <person name="Smit S."/>
            <person name="Geurts R."/>
        </authorList>
    </citation>
    <scope>NUCLEOTIDE SEQUENCE [LARGE SCALE GENOMIC DNA]</scope>
    <source>
        <strain evidence="3">cv. RG33-2</strain>
    </source>
</reference>
<evidence type="ECO:0000256" key="1">
    <source>
        <dbReference type="SAM" id="Phobius"/>
    </source>
</evidence>
<organism evidence="2 3">
    <name type="scientific">Trema orientale</name>
    <name type="common">Charcoal tree</name>
    <name type="synonym">Celtis orientalis</name>
    <dbReference type="NCBI Taxonomy" id="63057"/>
    <lineage>
        <taxon>Eukaryota</taxon>
        <taxon>Viridiplantae</taxon>
        <taxon>Streptophyta</taxon>
        <taxon>Embryophyta</taxon>
        <taxon>Tracheophyta</taxon>
        <taxon>Spermatophyta</taxon>
        <taxon>Magnoliopsida</taxon>
        <taxon>eudicotyledons</taxon>
        <taxon>Gunneridae</taxon>
        <taxon>Pentapetalae</taxon>
        <taxon>rosids</taxon>
        <taxon>fabids</taxon>
        <taxon>Rosales</taxon>
        <taxon>Cannabaceae</taxon>
        <taxon>Trema</taxon>
    </lineage>
</organism>
<name>A0A2P5F120_TREOI</name>
<keyword evidence="1" id="KW-1133">Transmembrane helix</keyword>
<keyword evidence="3" id="KW-1185">Reference proteome</keyword>
<feature type="transmembrane region" description="Helical" evidence="1">
    <location>
        <begin position="65"/>
        <end position="90"/>
    </location>
</feature>
<evidence type="ECO:0000313" key="2">
    <source>
        <dbReference type="EMBL" id="PON91468.1"/>
    </source>
</evidence>
<protein>
    <submittedName>
        <fullName evidence="2">Uncharacterized protein</fullName>
    </submittedName>
</protein>
<dbReference type="EMBL" id="JXTC01000074">
    <property type="protein sequence ID" value="PON91468.1"/>
    <property type="molecule type" value="Genomic_DNA"/>
</dbReference>
<evidence type="ECO:0000313" key="3">
    <source>
        <dbReference type="Proteomes" id="UP000237000"/>
    </source>
</evidence>
<keyword evidence="1" id="KW-0812">Transmembrane</keyword>
<dbReference type="AlphaFoldDB" id="A0A2P5F120"/>
<gene>
    <name evidence="2" type="ORF">TorRG33x02_127510</name>
</gene>
<comment type="caution">
    <text evidence="2">The sequence shown here is derived from an EMBL/GenBank/DDBJ whole genome shotgun (WGS) entry which is preliminary data.</text>
</comment>
<dbReference type="InParanoid" id="A0A2P5F120"/>
<keyword evidence="1" id="KW-0472">Membrane</keyword>
<dbReference type="Proteomes" id="UP000237000">
    <property type="component" value="Unassembled WGS sequence"/>
</dbReference>
<proteinExistence type="predicted"/>
<accession>A0A2P5F120</accession>
<feature type="transmembrane region" description="Helical" evidence="1">
    <location>
        <begin position="12"/>
        <end position="36"/>
    </location>
</feature>